<dbReference type="OrthoDB" id="200851at2157"/>
<sequence>MNGTDCAYCGCDVTDHDPISVREWGEDVADGDEVPFCNYGCLAAHIDDAGLALGTTCSVEL</sequence>
<dbReference type="GeneID" id="56029804"/>
<gene>
    <name evidence="1" type="ORF">HUG10_13185</name>
</gene>
<keyword evidence="2" id="KW-1185">Reference proteome</keyword>
<accession>A0A7D5L2V6</accession>
<evidence type="ECO:0008006" key="3">
    <source>
        <dbReference type="Google" id="ProtNLM"/>
    </source>
</evidence>
<organism evidence="1 2">
    <name type="scientific">Halorarum halophilum</name>
    <dbReference type="NCBI Taxonomy" id="2743090"/>
    <lineage>
        <taxon>Archaea</taxon>
        <taxon>Methanobacteriati</taxon>
        <taxon>Methanobacteriota</taxon>
        <taxon>Stenosarchaea group</taxon>
        <taxon>Halobacteria</taxon>
        <taxon>Halobacteriales</taxon>
        <taxon>Haloferacaceae</taxon>
        <taxon>Halorarum</taxon>
    </lineage>
</organism>
<name>A0A7D5L2V6_9EURY</name>
<dbReference type="EMBL" id="CP058529">
    <property type="protein sequence ID" value="QLG28443.1"/>
    <property type="molecule type" value="Genomic_DNA"/>
</dbReference>
<evidence type="ECO:0000313" key="2">
    <source>
        <dbReference type="Proteomes" id="UP000509750"/>
    </source>
</evidence>
<evidence type="ECO:0000313" key="1">
    <source>
        <dbReference type="EMBL" id="QLG28443.1"/>
    </source>
</evidence>
<protein>
    <recommendedName>
        <fullName evidence="3">MYM-type domain-containing protein</fullName>
    </recommendedName>
</protein>
<reference evidence="1 2" key="1">
    <citation type="submission" date="2020-07" db="EMBL/GenBank/DDBJ databases">
        <title>Gai3-2, isolated from salt lake.</title>
        <authorList>
            <person name="Cui H."/>
            <person name="Shi X."/>
        </authorList>
    </citation>
    <scope>NUCLEOTIDE SEQUENCE [LARGE SCALE GENOMIC DNA]</scope>
    <source>
        <strain evidence="1 2">Gai3-2</strain>
    </source>
</reference>
<dbReference type="RefSeq" id="WP_179170018.1">
    <property type="nucleotide sequence ID" value="NZ_CP058529.1"/>
</dbReference>
<dbReference type="Proteomes" id="UP000509750">
    <property type="component" value="Chromosome"/>
</dbReference>
<proteinExistence type="predicted"/>
<dbReference type="AlphaFoldDB" id="A0A7D5L2V6"/>
<dbReference type="KEGG" id="halg:HUG10_13185"/>